<name>A0AAV4LRP5_BABCB</name>
<evidence type="ECO:0000313" key="2">
    <source>
        <dbReference type="Proteomes" id="UP001497744"/>
    </source>
</evidence>
<organism evidence="1 2">
    <name type="scientific">Babesia caballi</name>
    <dbReference type="NCBI Taxonomy" id="5871"/>
    <lineage>
        <taxon>Eukaryota</taxon>
        <taxon>Sar</taxon>
        <taxon>Alveolata</taxon>
        <taxon>Apicomplexa</taxon>
        <taxon>Aconoidasida</taxon>
        <taxon>Piroplasmida</taxon>
        <taxon>Babesiidae</taxon>
        <taxon>Babesia</taxon>
    </lineage>
</organism>
<evidence type="ECO:0000313" key="1">
    <source>
        <dbReference type="EMBL" id="GIX62307.1"/>
    </source>
</evidence>
<gene>
    <name evidence="1" type="ORF">BcabD6B2_17420</name>
</gene>
<proteinExistence type="predicted"/>
<keyword evidence="2" id="KW-1185">Reference proteome</keyword>
<comment type="caution">
    <text evidence="1">The sequence shown here is derived from an EMBL/GenBank/DDBJ whole genome shotgun (WGS) entry which is preliminary data.</text>
</comment>
<dbReference type="AlphaFoldDB" id="A0AAV4LRP5"/>
<dbReference type="EMBL" id="BPLF01000001">
    <property type="protein sequence ID" value="GIX62307.1"/>
    <property type="molecule type" value="Genomic_DNA"/>
</dbReference>
<accession>A0AAV4LRP5</accession>
<dbReference type="GeneID" id="94193788"/>
<dbReference type="RefSeq" id="XP_067714376.1">
    <property type="nucleotide sequence ID" value="XM_067858275.1"/>
</dbReference>
<protein>
    <submittedName>
        <fullName evidence="1">Transcriptional regulator</fullName>
    </submittedName>
</protein>
<reference evidence="1 2" key="1">
    <citation type="submission" date="2021-06" db="EMBL/GenBank/DDBJ databases">
        <title>Genome sequence of Babesia caballi.</title>
        <authorList>
            <person name="Yamagishi J."/>
            <person name="Kidaka T."/>
            <person name="Ochi A."/>
        </authorList>
    </citation>
    <scope>NUCLEOTIDE SEQUENCE [LARGE SCALE GENOMIC DNA]</scope>
    <source>
        <strain evidence="1">USDA-D6B2</strain>
    </source>
</reference>
<dbReference type="Proteomes" id="UP001497744">
    <property type="component" value="Unassembled WGS sequence"/>
</dbReference>
<sequence length="402" mass="44037">MGVDVEAVLVDDHVLPRRNPAGDLARGEDHDVLDGSAREELEVRELVVVREERRRVVAAQQGERLIREHFAQRARQVAGLGQGAAYHQRASGRQLVIHVVRAGVPVGADALQLRVLLRLRGPPELVAEADVRRLALCHQGAAGRQLGHHVVLQPVRPSHDVPVPAADPHQAALAPLEVRRQAVDDRREHAQRHPEVVAHDALVHGPQELGVVHVVAGQRQHHVVQRPPLQVVAADHVRLLLHLLRARGGGRLLVARAALGGLALDAGGERELRGTDHEVAGHRLRPVFLEALRQHEVEHEALRRVHIDAQHVRRDAPQDLLDGLVAFHAVQKLPLDKGAARSDLQQGVGLDHRPGVLRRILVCRGAPSFRRSIAVLLSDTHNFTAIRHRPLRSAIGTAVVSG</sequence>